<name>F8NWZ1_SERL9</name>
<evidence type="ECO:0000256" key="1">
    <source>
        <dbReference type="SAM" id="MobiDB-lite"/>
    </source>
</evidence>
<organism>
    <name type="scientific">Serpula lacrymans var. lacrymans (strain S7.9)</name>
    <name type="common">Dry rot fungus</name>
    <dbReference type="NCBI Taxonomy" id="578457"/>
    <lineage>
        <taxon>Eukaryota</taxon>
        <taxon>Fungi</taxon>
        <taxon>Dikarya</taxon>
        <taxon>Basidiomycota</taxon>
        <taxon>Agaricomycotina</taxon>
        <taxon>Agaricomycetes</taxon>
        <taxon>Agaricomycetidae</taxon>
        <taxon>Boletales</taxon>
        <taxon>Coniophorineae</taxon>
        <taxon>Serpulaceae</taxon>
        <taxon>Serpula</taxon>
    </lineage>
</organism>
<dbReference type="GeneID" id="18812758"/>
<protein>
    <submittedName>
        <fullName evidence="2">Uncharacterized protein</fullName>
    </submittedName>
</protein>
<dbReference type="RefSeq" id="XP_007318485.1">
    <property type="nucleotide sequence ID" value="XM_007318423.1"/>
</dbReference>
<dbReference type="EMBL" id="GL945434">
    <property type="protein sequence ID" value="EGO24466.1"/>
    <property type="molecule type" value="Genomic_DNA"/>
</dbReference>
<accession>F8NWZ1</accession>
<dbReference type="KEGG" id="sla:SERLADRAFT_408420"/>
<evidence type="ECO:0000313" key="2">
    <source>
        <dbReference type="EMBL" id="EGO24466.1"/>
    </source>
</evidence>
<reference evidence="2" key="1">
    <citation type="submission" date="2011-04" db="EMBL/GenBank/DDBJ databases">
        <title>Evolution of plant cell wall degrading machinery underlies the functional diversity of forest fungi.</title>
        <authorList>
            <consortium name="US DOE Joint Genome Institute (JGI-PGF)"/>
            <person name="Eastwood D.C."/>
            <person name="Floudas D."/>
            <person name="Binder M."/>
            <person name="Majcherczyk A."/>
            <person name="Schneider P."/>
            <person name="Aerts A."/>
            <person name="Asiegbu F.O."/>
            <person name="Baker S.E."/>
            <person name="Barry K."/>
            <person name="Bendiksby M."/>
            <person name="Blumentritt M."/>
            <person name="Coutinho P.M."/>
            <person name="Cullen D."/>
            <person name="Cullen D."/>
            <person name="Gathman A."/>
            <person name="Goodell B."/>
            <person name="Henrissat B."/>
            <person name="Ihrmark K."/>
            <person name="Kauserud H."/>
            <person name="Kohler A."/>
            <person name="LaButti K."/>
            <person name="Lapidus A."/>
            <person name="Lavin J.L."/>
            <person name="Lee Y.-H."/>
            <person name="Lindquist E."/>
            <person name="Lilly W."/>
            <person name="Lucas S."/>
            <person name="Morin E."/>
            <person name="Murat C."/>
            <person name="Oguiza J.A."/>
            <person name="Park J."/>
            <person name="Pisabarro A.G."/>
            <person name="Riley R."/>
            <person name="Rosling A."/>
            <person name="Salamov A."/>
            <person name="Schmidt O."/>
            <person name="Schmutz J."/>
            <person name="Skrede I."/>
            <person name="Stenlid J."/>
            <person name="Wiebenga A."/>
            <person name="Xie X."/>
            <person name="Kues U."/>
            <person name="Hibbett D.S."/>
            <person name="Hoffmeister D."/>
            <person name="Hogberg N."/>
            <person name="Martin F."/>
            <person name="Grigoriev I.V."/>
            <person name="Watkinson S.C."/>
        </authorList>
    </citation>
    <scope>NUCLEOTIDE SEQUENCE</scope>
    <source>
        <strain evidence="2">S7.9</strain>
    </source>
</reference>
<dbReference type="HOGENOM" id="CLU_043981_0_0_1"/>
<dbReference type="Proteomes" id="UP000008064">
    <property type="component" value="Unassembled WGS sequence"/>
</dbReference>
<proteinExistence type="predicted"/>
<dbReference type="AlphaFoldDB" id="F8NWZ1"/>
<sequence length="487" mass="55670">MTTIAAPATMVNNTVNVRCAVYDHNNRWARDVSLVVSSQTLVAELKEKVKEAMAPNFDHIAPSKLTLRRRVSDLMSLSHHDVEEFTDDEALLVWLPDPANDIPTTAQDFTSVSSRSNPDRDLVTFKYSGQVSSVKWDRAVTENEFDRNGCLQQPAKDIVDMVRRPPDGESKLSLSAVAAVLPQLSTREGKMHDFAKLFDNLFDENSSAPPYVAWNLELAHFAFAAAHSVSPCERGQVMEGETRRLVLDWFETFWMKEVDKLGCIYNEAIPFPVIIHLTQENERRKYTPRPDATFLQHGIPRILVKIDSQCKNLDEYRLNVYAACVLRRIARLGEDDRVKDEYDKNVFLMAVFFSEKWEINRYFFFMDDDDKVCRDLKTFDMGDPFQLTHFLREFYNYAFYIGKGGALRPDMEQIWEKIVGSIKKSFHTNDHLNTGDSDKQCSQRGGPGSKQYSAMDIRNVMTDALKGTCFQLQVDPEGFAPLHEASV</sequence>
<feature type="region of interest" description="Disordered" evidence="1">
    <location>
        <begin position="433"/>
        <end position="452"/>
    </location>
</feature>
<gene>
    <name evidence="2" type="ORF">SERLADRAFT_408420</name>
</gene>